<dbReference type="PANTHER" id="PTHR23427">
    <property type="entry name" value="SURFEIT LOCUS PROTEIN"/>
    <property type="match status" value="1"/>
</dbReference>
<keyword evidence="4 6" id="KW-1133">Transmembrane helix</keyword>
<keyword evidence="6" id="KW-1003">Cell membrane</keyword>
<evidence type="ECO:0000313" key="7">
    <source>
        <dbReference type="EMBL" id="TMQ71359.1"/>
    </source>
</evidence>
<accession>A0A538U6N8</accession>
<evidence type="ECO:0000256" key="2">
    <source>
        <dbReference type="ARBA" id="ARBA00007165"/>
    </source>
</evidence>
<evidence type="ECO:0000256" key="6">
    <source>
        <dbReference type="RuleBase" id="RU363076"/>
    </source>
</evidence>
<dbReference type="InterPro" id="IPR002994">
    <property type="entry name" value="Surf1/Shy1"/>
</dbReference>
<protein>
    <recommendedName>
        <fullName evidence="6">SURF1-like protein</fullName>
    </recommendedName>
</protein>
<dbReference type="Proteomes" id="UP000319771">
    <property type="component" value="Unassembled WGS sequence"/>
</dbReference>
<comment type="caution">
    <text evidence="7">The sequence shown here is derived from an EMBL/GenBank/DDBJ whole genome shotgun (WGS) entry which is preliminary data.</text>
</comment>
<evidence type="ECO:0000256" key="4">
    <source>
        <dbReference type="ARBA" id="ARBA00022989"/>
    </source>
</evidence>
<dbReference type="GO" id="GO:0005886">
    <property type="term" value="C:plasma membrane"/>
    <property type="evidence" value="ECO:0007669"/>
    <property type="project" value="UniProtKB-SubCell"/>
</dbReference>
<name>A0A538U6N8_UNCEI</name>
<organism evidence="7 8">
    <name type="scientific">Eiseniibacteriota bacterium</name>
    <dbReference type="NCBI Taxonomy" id="2212470"/>
    <lineage>
        <taxon>Bacteria</taxon>
        <taxon>Candidatus Eiseniibacteriota</taxon>
    </lineage>
</organism>
<dbReference type="AlphaFoldDB" id="A0A538U6N8"/>
<feature type="transmembrane region" description="Helical" evidence="6">
    <location>
        <begin position="212"/>
        <end position="232"/>
    </location>
</feature>
<sequence>MRLRSVLVAAVVLLAALVCVRLGFWQISRLHEKQTLNAALRQAQQSPPIVVGDRLPPLARTRHRVIEVTGRFDERHQFLLSGRALGGEPGVEVATPLVLPAGGGAVLVNRGWLPSPDAARARPQDAPEPGERTVRGLVEELRRGAGGPPVRMLERDSVTVWSARWLDADSLVGRIPYAVAGYALRELPGPGVSERPHRSPPRPYDEMMHVSYAAQWFLFAAILVGGSAVLAWSRRRRGGPSDAPSHAERPT</sequence>
<dbReference type="PANTHER" id="PTHR23427:SF2">
    <property type="entry name" value="SURFEIT LOCUS PROTEIN 1"/>
    <property type="match status" value="1"/>
</dbReference>
<dbReference type="Pfam" id="PF02104">
    <property type="entry name" value="SURF1"/>
    <property type="match status" value="1"/>
</dbReference>
<proteinExistence type="inferred from homology"/>
<dbReference type="EMBL" id="VBPB01000167">
    <property type="protein sequence ID" value="TMQ71359.1"/>
    <property type="molecule type" value="Genomic_DNA"/>
</dbReference>
<dbReference type="InterPro" id="IPR045214">
    <property type="entry name" value="Surf1/Surf4"/>
</dbReference>
<dbReference type="CDD" id="cd06662">
    <property type="entry name" value="SURF1"/>
    <property type="match status" value="1"/>
</dbReference>
<comment type="subcellular location">
    <subcellularLocation>
        <location evidence="6">Cell membrane</location>
        <topology evidence="6">Multi-pass membrane protein</topology>
    </subcellularLocation>
    <subcellularLocation>
        <location evidence="1">Membrane</location>
    </subcellularLocation>
</comment>
<keyword evidence="5 6" id="KW-0472">Membrane</keyword>
<dbReference type="PROSITE" id="PS50895">
    <property type="entry name" value="SURF1"/>
    <property type="match status" value="1"/>
</dbReference>
<keyword evidence="3 6" id="KW-0812">Transmembrane</keyword>
<reference evidence="7 8" key="1">
    <citation type="journal article" date="2019" name="Nat. Microbiol.">
        <title>Mediterranean grassland soil C-N compound turnover is dependent on rainfall and depth, and is mediated by genomically divergent microorganisms.</title>
        <authorList>
            <person name="Diamond S."/>
            <person name="Andeer P.F."/>
            <person name="Li Z."/>
            <person name="Crits-Christoph A."/>
            <person name="Burstein D."/>
            <person name="Anantharaman K."/>
            <person name="Lane K.R."/>
            <person name="Thomas B.C."/>
            <person name="Pan C."/>
            <person name="Northen T.R."/>
            <person name="Banfield J.F."/>
        </authorList>
    </citation>
    <scope>NUCLEOTIDE SEQUENCE [LARGE SCALE GENOMIC DNA]</scope>
    <source>
        <strain evidence="7">WS_11</strain>
    </source>
</reference>
<comment type="similarity">
    <text evidence="2 6">Belongs to the SURF1 family.</text>
</comment>
<evidence type="ECO:0000313" key="8">
    <source>
        <dbReference type="Proteomes" id="UP000319771"/>
    </source>
</evidence>
<evidence type="ECO:0000256" key="3">
    <source>
        <dbReference type="ARBA" id="ARBA00022692"/>
    </source>
</evidence>
<evidence type="ECO:0000256" key="1">
    <source>
        <dbReference type="ARBA" id="ARBA00004370"/>
    </source>
</evidence>
<gene>
    <name evidence="7" type="ORF">E6K81_10250</name>
</gene>
<comment type="caution">
    <text evidence="6">Lacks conserved residue(s) required for the propagation of feature annotation.</text>
</comment>
<evidence type="ECO:0000256" key="5">
    <source>
        <dbReference type="ARBA" id="ARBA00023136"/>
    </source>
</evidence>